<dbReference type="AlphaFoldDB" id="A0A2T0A0V9"/>
<feature type="compositionally biased region" description="Low complexity" evidence="1">
    <location>
        <begin position="168"/>
        <end position="180"/>
    </location>
</feature>
<reference evidence="2 3" key="1">
    <citation type="journal article" date="2018" name="Elife">
        <title>Functional genomics of lipid metabolism in the oleaginous yeast Rhodosporidium toruloides.</title>
        <authorList>
            <person name="Coradetti S.T."/>
            <person name="Pinel D."/>
            <person name="Geiselman G."/>
            <person name="Ito M."/>
            <person name="Mondo S."/>
            <person name="Reilly M.C."/>
            <person name="Cheng Y.F."/>
            <person name="Bauer S."/>
            <person name="Grigoriev I."/>
            <person name="Gladden J.M."/>
            <person name="Simmons B.A."/>
            <person name="Brem R."/>
            <person name="Arkin A.P."/>
            <person name="Skerker J.M."/>
        </authorList>
    </citation>
    <scope>NUCLEOTIDE SEQUENCE [LARGE SCALE GENOMIC DNA]</scope>
    <source>
        <strain evidence="2 3">NBRC 0880</strain>
    </source>
</reference>
<proteinExistence type="predicted"/>
<feature type="compositionally biased region" description="Basic and acidic residues" evidence="1">
    <location>
        <begin position="215"/>
        <end position="232"/>
    </location>
</feature>
<evidence type="ECO:0000313" key="3">
    <source>
        <dbReference type="Proteomes" id="UP000239560"/>
    </source>
</evidence>
<evidence type="ECO:0000256" key="1">
    <source>
        <dbReference type="SAM" id="MobiDB-lite"/>
    </source>
</evidence>
<comment type="caution">
    <text evidence="2">The sequence shown here is derived from an EMBL/GenBank/DDBJ whole genome shotgun (WGS) entry which is preliminary data.</text>
</comment>
<dbReference type="EMBL" id="LCTV02000011">
    <property type="protein sequence ID" value="PRQ71658.1"/>
    <property type="molecule type" value="Genomic_DNA"/>
</dbReference>
<feature type="region of interest" description="Disordered" evidence="1">
    <location>
        <begin position="1"/>
        <end position="42"/>
    </location>
</feature>
<sequence>MAPQARLTFTPSSSLAPAHQAAPALLSSSAQHEKPLPKLPPRVDCTGPFSLLRGGGVKVGTLEVAIQPGTTVNRASPGEYGAESSGELRWEGYDEAGRAGTWSLHLIGATEADVEAIHRALLFLPPSHALPRAPAHPSHAPPPAHLHTYRNSLLLYSPSQHSIISVLPLPSSSAPHTHPSAPSPTHHPSPAAFAAYIDHVVEGISPDPTREVLERERREGRRRREEAARMEEEGWEDGWEEEGEPVLGFLVLPKVEARPEAGGVGERERKAHRKSFERLDLEMDLAPDIAAHTPPMKHSPAVQRLRPTSMLSVSSFATFGRS</sequence>
<protein>
    <submittedName>
        <fullName evidence="2">Uncharacterized protein</fullName>
    </submittedName>
</protein>
<evidence type="ECO:0000313" key="2">
    <source>
        <dbReference type="EMBL" id="PRQ71658.1"/>
    </source>
</evidence>
<accession>A0A2T0A0V9</accession>
<organism evidence="2 3">
    <name type="scientific">Rhodotorula toruloides</name>
    <name type="common">Yeast</name>
    <name type="synonym">Rhodosporidium toruloides</name>
    <dbReference type="NCBI Taxonomy" id="5286"/>
    <lineage>
        <taxon>Eukaryota</taxon>
        <taxon>Fungi</taxon>
        <taxon>Dikarya</taxon>
        <taxon>Basidiomycota</taxon>
        <taxon>Pucciniomycotina</taxon>
        <taxon>Microbotryomycetes</taxon>
        <taxon>Sporidiobolales</taxon>
        <taxon>Sporidiobolaceae</taxon>
        <taxon>Rhodotorula</taxon>
    </lineage>
</organism>
<dbReference type="Proteomes" id="UP000239560">
    <property type="component" value="Unassembled WGS sequence"/>
</dbReference>
<feature type="region of interest" description="Disordered" evidence="1">
    <location>
        <begin position="290"/>
        <end position="309"/>
    </location>
</feature>
<gene>
    <name evidence="2" type="ORF">AAT19DRAFT_9773</name>
</gene>
<feature type="region of interest" description="Disordered" evidence="1">
    <location>
        <begin position="215"/>
        <end position="239"/>
    </location>
</feature>
<feature type="region of interest" description="Disordered" evidence="1">
    <location>
        <begin position="168"/>
        <end position="190"/>
    </location>
</feature>
<feature type="compositionally biased region" description="Low complexity" evidence="1">
    <location>
        <begin position="11"/>
        <end position="30"/>
    </location>
</feature>
<dbReference type="OrthoDB" id="10621978at2759"/>
<name>A0A2T0A0V9_RHOTO</name>
<feature type="non-terminal residue" evidence="2">
    <location>
        <position position="322"/>
    </location>
</feature>